<evidence type="ECO:0000259" key="2">
    <source>
        <dbReference type="Pfam" id="PF09983"/>
    </source>
</evidence>
<evidence type="ECO:0000313" key="3">
    <source>
        <dbReference type="EMBL" id="ADG07294.1"/>
    </source>
</evidence>
<dbReference type="RefSeq" id="WP_013076577.1">
    <property type="nucleotide sequence ID" value="NC_014098.1"/>
</dbReference>
<dbReference type="InterPro" id="IPR024534">
    <property type="entry name" value="JetD_C"/>
</dbReference>
<keyword evidence="4" id="KW-1185">Reference proteome</keyword>
<feature type="region of interest" description="Disordered" evidence="1">
    <location>
        <begin position="36"/>
        <end position="58"/>
    </location>
</feature>
<dbReference type="EMBL" id="CP002017">
    <property type="protein sequence ID" value="ADG07294.1"/>
    <property type="molecule type" value="Genomic_DNA"/>
</dbReference>
<dbReference type="HOGENOM" id="CLU_054915_2_0_9"/>
<organism evidence="3 4">
    <name type="scientific">Kyrpidia tusciae (strain DSM 2912 / NBRC 15312 / T2)</name>
    <name type="common">Bacillus tusciae</name>
    <dbReference type="NCBI Taxonomy" id="562970"/>
    <lineage>
        <taxon>Bacteria</taxon>
        <taxon>Bacillati</taxon>
        <taxon>Bacillota</taxon>
        <taxon>Bacilli</taxon>
        <taxon>Bacillales</taxon>
        <taxon>Alicyclobacillaceae</taxon>
        <taxon>Kyrpidia</taxon>
    </lineage>
</organism>
<dbReference type="KEGG" id="bts:Btus_2638"/>
<name>D5WU42_KYRT2</name>
<protein>
    <recommendedName>
        <fullName evidence="2">Wadjet protein JetD C-terminal domain-containing protein</fullName>
    </recommendedName>
</protein>
<proteinExistence type="predicted"/>
<evidence type="ECO:0000256" key="1">
    <source>
        <dbReference type="SAM" id="MobiDB-lite"/>
    </source>
</evidence>
<evidence type="ECO:0000313" key="4">
    <source>
        <dbReference type="Proteomes" id="UP000002368"/>
    </source>
</evidence>
<accession>D5WU42</accession>
<feature type="domain" description="Wadjet protein JetD C-terminal" evidence="2">
    <location>
        <begin position="294"/>
        <end position="451"/>
    </location>
</feature>
<dbReference type="OrthoDB" id="186173at2"/>
<dbReference type="Pfam" id="PF09983">
    <property type="entry name" value="JetD_C"/>
    <property type="match status" value="1"/>
</dbReference>
<dbReference type="AlphaFoldDB" id="D5WU42"/>
<dbReference type="STRING" id="562970.Btus_2638"/>
<dbReference type="eggNOG" id="COG1697">
    <property type="taxonomic scope" value="Bacteria"/>
</dbReference>
<reference evidence="3 4" key="1">
    <citation type="journal article" date="2011" name="Stand. Genomic Sci.">
        <title>Complete genome sequence of the thermophilic, hydrogen-oxidizing Bacillus tusciae type strain (T2) and reclassification in the new genus, Kyrpidia gen. nov. as Kyrpidia tusciae comb. nov. and emendation of the family Alicyclobacillaceae da Costa and Rainey, 2010.</title>
        <authorList>
            <person name="Klenk H.P."/>
            <person name="Lapidus A."/>
            <person name="Chertkov O."/>
            <person name="Copeland A."/>
            <person name="Del Rio T.G."/>
            <person name="Nolan M."/>
            <person name="Lucas S."/>
            <person name="Chen F."/>
            <person name="Tice H."/>
            <person name="Cheng J.F."/>
            <person name="Han C."/>
            <person name="Bruce D."/>
            <person name="Goodwin L."/>
            <person name="Pitluck S."/>
            <person name="Pati A."/>
            <person name="Ivanova N."/>
            <person name="Mavromatis K."/>
            <person name="Daum C."/>
            <person name="Chen A."/>
            <person name="Palaniappan K."/>
            <person name="Chang Y.J."/>
            <person name="Land M."/>
            <person name="Hauser L."/>
            <person name="Jeffries C.D."/>
            <person name="Detter J.C."/>
            <person name="Rohde M."/>
            <person name="Abt B."/>
            <person name="Pukall R."/>
            <person name="Goker M."/>
            <person name="Bristow J."/>
            <person name="Markowitz V."/>
            <person name="Hugenholtz P."/>
            <person name="Eisen J.A."/>
        </authorList>
    </citation>
    <scope>NUCLEOTIDE SEQUENCE [LARGE SCALE GENOMIC DNA]</scope>
    <source>
        <strain evidence="3 4">DSM 2912</strain>
    </source>
</reference>
<dbReference type="Proteomes" id="UP000002368">
    <property type="component" value="Chromosome"/>
</dbReference>
<gene>
    <name evidence="3" type="ordered locus">Btus_2638</name>
</gene>
<sequence>MNLGREGAAPWMPREESTVKILDALLKKYESSQALVKGSSRRRPQVSPSESVVPGYVSGGMDPEVRKRFHGELARLEQEGVVSLRWVRFEEGNVLDRVYLEWEGVDRAYACLGRAPVREESAALAEEMEDWLDGLAPTGAWAWVERWVEDVVDAARGRGRVGPRLVPGDPEERRRLLNAIEGLIREGGESLPVRLFSKRYLGNSKVFEQQVQGRLIGLLQRYAVPSWGADPDMYSEPADLLREVGIEVTHDWVAFCGPIRFRFRQAVATQDKWGGPGGQGGAWVDAGALPHGLAIDAADVDRLEFERASCTRIVSIENKANYRAYLRSERREGELVLYLGGFASPGQRRFLRRLRAWWEGRGESPPPFDHWGDLDYGGILILQHLRETCWPEAAPWRMDPEILCQYADRLEPYDSTYRAKLERLLEQERYRWAWPLVRVLLEKGGTLEQEATLV</sequence>